<sequence>MDLMILHWLVIHTGNYILMKAEGLTLGHSAELSNKTMVQTGISFCESHVLIGNESSVSDTTTAFAEAEDILLGVNATLDLCSLVFNEYFVFIYDSTILKAVINRLTRFTRASSPVGRAYT</sequence>
<dbReference type="Proteomes" id="UP001239111">
    <property type="component" value="Chromosome 3"/>
</dbReference>
<evidence type="ECO:0000313" key="2">
    <source>
        <dbReference type="Proteomes" id="UP001239111"/>
    </source>
</evidence>
<evidence type="ECO:0000313" key="1">
    <source>
        <dbReference type="EMBL" id="KAJ8673793.1"/>
    </source>
</evidence>
<accession>A0ACC2NRF9</accession>
<name>A0ACC2NRF9_9HYME</name>
<keyword evidence="2" id="KW-1185">Reference proteome</keyword>
<gene>
    <name evidence="1" type="ORF">QAD02_005055</name>
</gene>
<dbReference type="EMBL" id="CM056743">
    <property type="protein sequence ID" value="KAJ8673793.1"/>
    <property type="molecule type" value="Genomic_DNA"/>
</dbReference>
<protein>
    <submittedName>
        <fullName evidence="1">Uncharacterized protein</fullName>
    </submittedName>
</protein>
<organism evidence="1 2">
    <name type="scientific">Eretmocerus hayati</name>
    <dbReference type="NCBI Taxonomy" id="131215"/>
    <lineage>
        <taxon>Eukaryota</taxon>
        <taxon>Metazoa</taxon>
        <taxon>Ecdysozoa</taxon>
        <taxon>Arthropoda</taxon>
        <taxon>Hexapoda</taxon>
        <taxon>Insecta</taxon>
        <taxon>Pterygota</taxon>
        <taxon>Neoptera</taxon>
        <taxon>Endopterygota</taxon>
        <taxon>Hymenoptera</taxon>
        <taxon>Apocrita</taxon>
        <taxon>Proctotrupomorpha</taxon>
        <taxon>Chalcidoidea</taxon>
        <taxon>Aphelinidae</taxon>
        <taxon>Aphelininae</taxon>
        <taxon>Eretmocerus</taxon>
    </lineage>
</organism>
<proteinExistence type="predicted"/>
<comment type="caution">
    <text evidence="1">The sequence shown here is derived from an EMBL/GenBank/DDBJ whole genome shotgun (WGS) entry which is preliminary data.</text>
</comment>
<reference evidence="1" key="1">
    <citation type="submission" date="2023-04" db="EMBL/GenBank/DDBJ databases">
        <title>A chromosome-level genome assembly of the parasitoid wasp Eretmocerus hayati.</title>
        <authorList>
            <person name="Zhong Y."/>
            <person name="Liu S."/>
            <person name="Liu Y."/>
        </authorList>
    </citation>
    <scope>NUCLEOTIDE SEQUENCE</scope>
    <source>
        <strain evidence="1">ZJU_SS_LIU_2023</strain>
    </source>
</reference>